<reference evidence="2" key="2">
    <citation type="journal article" date="2023" name="IMA Fungus">
        <title>Comparative genomic study of the Penicillium genus elucidates a diverse pangenome and 15 lateral gene transfer events.</title>
        <authorList>
            <person name="Petersen C."/>
            <person name="Sorensen T."/>
            <person name="Nielsen M.R."/>
            <person name="Sondergaard T.E."/>
            <person name="Sorensen J.L."/>
            <person name="Fitzpatrick D.A."/>
            <person name="Frisvad J.C."/>
            <person name="Nielsen K.L."/>
        </authorList>
    </citation>
    <scope>NUCLEOTIDE SEQUENCE</scope>
    <source>
        <strain evidence="2">IBT 30761</strain>
    </source>
</reference>
<keyword evidence="3" id="KW-1185">Reference proteome</keyword>
<dbReference type="GeneID" id="81361894"/>
<dbReference type="Proteomes" id="UP001149074">
    <property type="component" value="Unassembled WGS sequence"/>
</dbReference>
<feature type="region of interest" description="Disordered" evidence="1">
    <location>
        <begin position="1"/>
        <end position="20"/>
    </location>
</feature>
<name>A0A9W9EPL5_9EURO</name>
<evidence type="ECO:0000313" key="2">
    <source>
        <dbReference type="EMBL" id="KAJ5085653.1"/>
    </source>
</evidence>
<proteinExistence type="predicted"/>
<gene>
    <name evidence="2" type="ORF">N7532_010424</name>
</gene>
<evidence type="ECO:0000256" key="1">
    <source>
        <dbReference type="SAM" id="MobiDB-lite"/>
    </source>
</evidence>
<evidence type="ECO:0000313" key="3">
    <source>
        <dbReference type="Proteomes" id="UP001149074"/>
    </source>
</evidence>
<sequence>MKAYNGKAPTKITPSPRSGIEDSIENLKSLNIEPIRRSPQSDSNKCLATGQYTHSHAHPRNAITTHLKAAHIIPFTLRSFQANNSEAVNRHTIIWTNLRRYFLVLLKFGQFRLNFEAIGSACQVQSSQSWELPDPPLLEIHACIGNFLHMSGQVEIIDKALKDFEDCGGIAPSGSTNIEDLLAVSDLSMLPSNVDETSDSQKFTERKTILRRGKTRMGEIS</sequence>
<dbReference type="RefSeq" id="XP_056470331.1">
    <property type="nucleotide sequence ID" value="XM_056622915.1"/>
</dbReference>
<dbReference type="EMBL" id="JAPQKI010000010">
    <property type="protein sequence ID" value="KAJ5085653.1"/>
    <property type="molecule type" value="Genomic_DNA"/>
</dbReference>
<evidence type="ECO:0008006" key="4">
    <source>
        <dbReference type="Google" id="ProtNLM"/>
    </source>
</evidence>
<accession>A0A9W9EPL5</accession>
<organism evidence="2 3">
    <name type="scientific">Penicillium argentinense</name>
    <dbReference type="NCBI Taxonomy" id="1131581"/>
    <lineage>
        <taxon>Eukaryota</taxon>
        <taxon>Fungi</taxon>
        <taxon>Dikarya</taxon>
        <taxon>Ascomycota</taxon>
        <taxon>Pezizomycotina</taxon>
        <taxon>Eurotiomycetes</taxon>
        <taxon>Eurotiomycetidae</taxon>
        <taxon>Eurotiales</taxon>
        <taxon>Aspergillaceae</taxon>
        <taxon>Penicillium</taxon>
    </lineage>
</organism>
<reference evidence="2" key="1">
    <citation type="submission" date="2022-11" db="EMBL/GenBank/DDBJ databases">
        <authorList>
            <person name="Petersen C."/>
        </authorList>
    </citation>
    <scope>NUCLEOTIDE SEQUENCE</scope>
    <source>
        <strain evidence="2">IBT 30761</strain>
    </source>
</reference>
<protein>
    <recommendedName>
        <fullName evidence="4">HNH nuclease domain-containing protein</fullName>
    </recommendedName>
</protein>
<comment type="caution">
    <text evidence="2">The sequence shown here is derived from an EMBL/GenBank/DDBJ whole genome shotgun (WGS) entry which is preliminary data.</text>
</comment>
<dbReference type="AlphaFoldDB" id="A0A9W9EPL5"/>
<dbReference type="OrthoDB" id="2104739at2759"/>